<gene>
    <name evidence="1" type="ORF">DILT_LOCUS6522</name>
</gene>
<proteinExistence type="predicted"/>
<dbReference type="Proteomes" id="UP000281553">
    <property type="component" value="Unassembled WGS sequence"/>
</dbReference>
<reference evidence="1 2" key="1">
    <citation type="submission" date="2018-11" db="EMBL/GenBank/DDBJ databases">
        <authorList>
            <consortium name="Pathogen Informatics"/>
        </authorList>
    </citation>
    <scope>NUCLEOTIDE SEQUENCE [LARGE SCALE GENOMIC DNA]</scope>
</reference>
<accession>A0A3P7LWV1</accession>
<keyword evidence="2" id="KW-1185">Reference proteome</keyword>
<organism evidence="1 2">
    <name type="scientific">Dibothriocephalus latus</name>
    <name type="common">Fish tapeworm</name>
    <name type="synonym">Diphyllobothrium latum</name>
    <dbReference type="NCBI Taxonomy" id="60516"/>
    <lineage>
        <taxon>Eukaryota</taxon>
        <taxon>Metazoa</taxon>
        <taxon>Spiralia</taxon>
        <taxon>Lophotrochozoa</taxon>
        <taxon>Platyhelminthes</taxon>
        <taxon>Cestoda</taxon>
        <taxon>Eucestoda</taxon>
        <taxon>Diphyllobothriidea</taxon>
        <taxon>Diphyllobothriidae</taxon>
        <taxon>Dibothriocephalus</taxon>
    </lineage>
</organism>
<protein>
    <submittedName>
        <fullName evidence="1">Uncharacterized protein</fullName>
    </submittedName>
</protein>
<dbReference type="OrthoDB" id="10065625at2759"/>
<evidence type="ECO:0000313" key="2">
    <source>
        <dbReference type="Proteomes" id="UP000281553"/>
    </source>
</evidence>
<sequence length="145" mass="16464">MVKPQLTYVAPIWSPTISSSSFWHLQSAQNAALHTITGCYKMPPIDHLHAEASVLPVVHHNTLLGWQFWWTYMQSGHSNHHRRHASEPSRNVQPSIPALYKEAVTLSLSDLCVDSSATKKGFQRLHQRAVVEEKRGYRPPVFLSD</sequence>
<evidence type="ECO:0000313" key="1">
    <source>
        <dbReference type="EMBL" id="VDN10691.1"/>
    </source>
</evidence>
<dbReference type="EMBL" id="UYRU01049733">
    <property type="protein sequence ID" value="VDN10691.1"/>
    <property type="molecule type" value="Genomic_DNA"/>
</dbReference>
<name>A0A3P7LWV1_DIBLA</name>
<dbReference type="AlphaFoldDB" id="A0A3P7LWV1"/>